<feature type="transmembrane region" description="Helical" evidence="7">
    <location>
        <begin position="80"/>
        <end position="101"/>
    </location>
</feature>
<accession>A0ABM1EXW4</accession>
<evidence type="ECO:0000256" key="3">
    <source>
        <dbReference type="ARBA" id="ARBA00022692"/>
    </source>
</evidence>
<name>A0ABM1EXW4_PRICU</name>
<keyword evidence="4" id="KW-0769">Symport</keyword>
<keyword evidence="2" id="KW-0813">Transport</keyword>
<keyword evidence="6 7" id="KW-0472">Membrane</keyword>
<dbReference type="PRINTS" id="PR00176">
    <property type="entry name" value="NANEUSMPORT"/>
</dbReference>
<dbReference type="Proteomes" id="UP000695022">
    <property type="component" value="Unplaced"/>
</dbReference>
<evidence type="ECO:0000313" key="8">
    <source>
        <dbReference type="Proteomes" id="UP000695022"/>
    </source>
</evidence>
<feature type="transmembrane region" description="Helical" evidence="7">
    <location>
        <begin position="250"/>
        <end position="272"/>
    </location>
</feature>
<keyword evidence="8" id="KW-1185">Reference proteome</keyword>
<evidence type="ECO:0000256" key="1">
    <source>
        <dbReference type="ARBA" id="ARBA00004141"/>
    </source>
</evidence>
<evidence type="ECO:0000313" key="9">
    <source>
        <dbReference type="RefSeq" id="XP_014677035.1"/>
    </source>
</evidence>
<evidence type="ECO:0000256" key="5">
    <source>
        <dbReference type="ARBA" id="ARBA00022989"/>
    </source>
</evidence>
<evidence type="ECO:0000256" key="6">
    <source>
        <dbReference type="ARBA" id="ARBA00023136"/>
    </source>
</evidence>
<gene>
    <name evidence="9" type="primary">LOC106816906</name>
</gene>
<dbReference type="PANTHER" id="PTHR11616:SF313">
    <property type="entry name" value="TRANSPORTER"/>
    <property type="match status" value="1"/>
</dbReference>
<feature type="transmembrane region" description="Helical" evidence="7">
    <location>
        <begin position="35"/>
        <end position="60"/>
    </location>
</feature>
<sequence length="284" mass="31831">MAIKEVQRLIALYPNSRAEKFLKDIERMIGVQSKLWHYTWIFVWKFACPLTIGFILVFNWLQYKPASYGDYVYPDWANALGWIIAFVPISATPILAIYKLYKIRHSSQPIFQVWGDAAVQIFFALSPAWGGLITLASYNKFHNNCYKDALIVSLSNVLTSIFAGFVIFSVIGFLAHELDKPVEHVIAQGAGLAFIVYPEVVTRLPVSPLWAFLFFFMLITLGLDSQFALLETVVTAILDRFPNLRGKKTWVVLATSLAGFTFGLLLCCEIIGSVETAPETGNAG</sequence>
<proteinExistence type="predicted"/>
<evidence type="ECO:0000256" key="7">
    <source>
        <dbReference type="SAM" id="Phobius"/>
    </source>
</evidence>
<dbReference type="PROSITE" id="PS50267">
    <property type="entry name" value="NA_NEUROTRAN_SYMP_3"/>
    <property type="match status" value="2"/>
</dbReference>
<dbReference type="RefSeq" id="XP_014677035.1">
    <property type="nucleotide sequence ID" value="XM_014821549.1"/>
</dbReference>
<evidence type="ECO:0000256" key="2">
    <source>
        <dbReference type="ARBA" id="ARBA00022448"/>
    </source>
</evidence>
<reference evidence="9" key="1">
    <citation type="submission" date="2025-08" db="UniProtKB">
        <authorList>
            <consortium name="RefSeq"/>
        </authorList>
    </citation>
    <scope>IDENTIFICATION</scope>
</reference>
<dbReference type="InterPro" id="IPR000175">
    <property type="entry name" value="Na/ntran_symport"/>
</dbReference>
<dbReference type="Pfam" id="PF00209">
    <property type="entry name" value="SNF"/>
    <property type="match status" value="2"/>
</dbReference>
<protein>
    <submittedName>
        <fullName evidence="9">Sodium- and chloride-dependent glycine transporter 1-like</fullName>
    </submittedName>
</protein>
<feature type="transmembrane region" description="Helical" evidence="7">
    <location>
        <begin position="113"/>
        <end position="138"/>
    </location>
</feature>
<feature type="transmembrane region" description="Helical" evidence="7">
    <location>
        <begin position="181"/>
        <end position="197"/>
    </location>
</feature>
<comment type="subcellular location">
    <subcellularLocation>
        <location evidence="1">Membrane</location>
        <topology evidence="1">Multi-pass membrane protein</topology>
    </subcellularLocation>
</comment>
<keyword evidence="3 7" id="KW-0812">Transmembrane</keyword>
<keyword evidence="5 7" id="KW-1133">Transmembrane helix</keyword>
<feature type="transmembrane region" description="Helical" evidence="7">
    <location>
        <begin position="209"/>
        <end position="238"/>
    </location>
</feature>
<evidence type="ECO:0000256" key="4">
    <source>
        <dbReference type="ARBA" id="ARBA00022847"/>
    </source>
</evidence>
<dbReference type="SUPFAM" id="SSF161070">
    <property type="entry name" value="SNF-like"/>
    <property type="match status" value="2"/>
</dbReference>
<feature type="transmembrane region" description="Helical" evidence="7">
    <location>
        <begin position="150"/>
        <end position="174"/>
    </location>
</feature>
<organism evidence="8 9">
    <name type="scientific">Priapulus caudatus</name>
    <name type="common">Priapulid worm</name>
    <dbReference type="NCBI Taxonomy" id="37621"/>
    <lineage>
        <taxon>Eukaryota</taxon>
        <taxon>Metazoa</taxon>
        <taxon>Ecdysozoa</taxon>
        <taxon>Scalidophora</taxon>
        <taxon>Priapulida</taxon>
        <taxon>Priapulimorpha</taxon>
        <taxon>Priapulimorphida</taxon>
        <taxon>Priapulidae</taxon>
        <taxon>Priapulus</taxon>
    </lineage>
</organism>
<dbReference type="InterPro" id="IPR037272">
    <property type="entry name" value="SNS_sf"/>
</dbReference>
<dbReference type="PANTHER" id="PTHR11616">
    <property type="entry name" value="SODIUM/CHLORIDE DEPENDENT TRANSPORTER"/>
    <property type="match status" value="1"/>
</dbReference>
<dbReference type="GeneID" id="106816906"/>